<dbReference type="EC" id="3.1.1.-" evidence="3"/>
<dbReference type="OrthoDB" id="408631at2759"/>
<keyword evidence="6" id="KW-1185">Reference proteome</keyword>
<evidence type="ECO:0000313" key="5">
    <source>
        <dbReference type="EMBL" id="KAA8903280.1"/>
    </source>
</evidence>
<comment type="caution">
    <text evidence="5">The sequence shown here is derived from an EMBL/GenBank/DDBJ whole genome shotgun (WGS) entry which is preliminary data.</text>
</comment>
<name>A0A5J5EUE4_9PEZI</name>
<dbReference type="InterPro" id="IPR029058">
    <property type="entry name" value="AB_hydrolase_fold"/>
</dbReference>
<protein>
    <recommendedName>
        <fullName evidence="3">Carboxylic ester hydrolase</fullName>
        <ecNumber evidence="3">3.1.1.-</ecNumber>
    </recommendedName>
</protein>
<evidence type="ECO:0000259" key="4">
    <source>
        <dbReference type="Pfam" id="PF00135"/>
    </source>
</evidence>
<feature type="chain" id="PRO_5023970136" description="Carboxylic ester hydrolase" evidence="3">
    <location>
        <begin position="30"/>
        <end position="529"/>
    </location>
</feature>
<dbReference type="InterPro" id="IPR019826">
    <property type="entry name" value="Carboxylesterase_B_AS"/>
</dbReference>
<feature type="signal peptide" evidence="3">
    <location>
        <begin position="1"/>
        <end position="29"/>
    </location>
</feature>
<organism evidence="5 6">
    <name type="scientific">Sphaerosporella brunnea</name>
    <dbReference type="NCBI Taxonomy" id="1250544"/>
    <lineage>
        <taxon>Eukaryota</taxon>
        <taxon>Fungi</taxon>
        <taxon>Dikarya</taxon>
        <taxon>Ascomycota</taxon>
        <taxon>Pezizomycotina</taxon>
        <taxon>Pezizomycetes</taxon>
        <taxon>Pezizales</taxon>
        <taxon>Pyronemataceae</taxon>
        <taxon>Sphaerosporella</taxon>
    </lineage>
</organism>
<keyword evidence="2 3" id="KW-0378">Hydrolase</keyword>
<dbReference type="InParanoid" id="A0A5J5EUE4"/>
<gene>
    <name evidence="5" type="ORF">FN846DRAFT_919982</name>
</gene>
<dbReference type="Proteomes" id="UP000326924">
    <property type="component" value="Unassembled WGS sequence"/>
</dbReference>
<dbReference type="Gene3D" id="3.40.50.1820">
    <property type="entry name" value="alpha/beta hydrolase"/>
    <property type="match status" value="1"/>
</dbReference>
<evidence type="ECO:0000256" key="1">
    <source>
        <dbReference type="ARBA" id="ARBA00005964"/>
    </source>
</evidence>
<dbReference type="SUPFAM" id="SSF53474">
    <property type="entry name" value="alpha/beta-Hydrolases"/>
    <property type="match status" value="1"/>
</dbReference>
<dbReference type="InterPro" id="IPR050309">
    <property type="entry name" value="Type-B_Carboxylest/Lipase"/>
</dbReference>
<dbReference type="PROSITE" id="PS00122">
    <property type="entry name" value="CARBOXYLESTERASE_B_1"/>
    <property type="match status" value="1"/>
</dbReference>
<evidence type="ECO:0000313" key="6">
    <source>
        <dbReference type="Proteomes" id="UP000326924"/>
    </source>
</evidence>
<accession>A0A5J5EUE4</accession>
<dbReference type="GO" id="GO:0016787">
    <property type="term" value="F:hydrolase activity"/>
    <property type="evidence" value="ECO:0007669"/>
    <property type="project" value="UniProtKB-KW"/>
</dbReference>
<dbReference type="PANTHER" id="PTHR11559">
    <property type="entry name" value="CARBOXYLESTERASE"/>
    <property type="match status" value="1"/>
</dbReference>
<evidence type="ECO:0000256" key="2">
    <source>
        <dbReference type="ARBA" id="ARBA00022801"/>
    </source>
</evidence>
<reference evidence="5 6" key="1">
    <citation type="submission" date="2019-09" db="EMBL/GenBank/DDBJ databases">
        <title>Draft genome of the ectomycorrhizal ascomycete Sphaerosporella brunnea.</title>
        <authorList>
            <consortium name="DOE Joint Genome Institute"/>
            <person name="Benucci G.M."/>
            <person name="Marozzi G."/>
            <person name="Antonielli L."/>
            <person name="Sanchez S."/>
            <person name="Marco P."/>
            <person name="Wang X."/>
            <person name="Falini L.B."/>
            <person name="Barry K."/>
            <person name="Haridas S."/>
            <person name="Lipzen A."/>
            <person name="Labutti K."/>
            <person name="Grigoriev I.V."/>
            <person name="Murat C."/>
            <person name="Martin F."/>
            <person name="Albertini E."/>
            <person name="Donnini D."/>
            <person name="Bonito G."/>
        </authorList>
    </citation>
    <scope>NUCLEOTIDE SEQUENCE [LARGE SCALE GENOMIC DNA]</scope>
    <source>
        <strain evidence="5 6">Sb_GMNB300</strain>
    </source>
</reference>
<sequence>MMPNFFKLTVLFSHLVVGISIFAARPALCQKQPIAVTTTGTVAGLIEEGNYVWRGIPYAQSTGGQNRWKSPQPLENQETYFNATAYGFTCPQAYRSTFNFTAQDEDCLNLNIWTPASGKKLPVFVYIYGGAMVTGSNSDPTLTGANFAAKGVIYVNLNHRMNIFGFPNSPELEGVQNFGIQDVAAALDWIHENIAAFGGDPSHIVLGGHSSGSVMVDHYLWTHKDTWLAGAIEMSANAVSGPPYALQPVGLNTMSAEVGCPTGTGQLACLRTKSIFEIETANFNSTYNTWFAPIIDNTTYFKTYDAARYAESFPKNVPLVVGNADKEGAIFGLIYSFENSPFSSWIETFDAALAHIPSELVLAAYNQSLFASVSAMSGQSYGDARFNCAHDYLVDLRAGHQKVWQYRWFGDYDNILGIPGLGPSHGSEVPFFHGGNDAFAYDIRSSVTPAEQALADFMNDWLVAYIKNPSAGPGWGTTAPVNGTITEVGVPGLETTMVAGASGTYNAICQSLYKPWFPDFPVVQDPTKL</sequence>
<feature type="domain" description="Carboxylesterase type B" evidence="4">
    <location>
        <begin position="32"/>
        <end position="468"/>
    </location>
</feature>
<proteinExistence type="inferred from homology"/>
<dbReference type="Pfam" id="PF00135">
    <property type="entry name" value="COesterase"/>
    <property type="match status" value="1"/>
</dbReference>
<evidence type="ECO:0000256" key="3">
    <source>
        <dbReference type="RuleBase" id="RU361235"/>
    </source>
</evidence>
<dbReference type="InterPro" id="IPR002018">
    <property type="entry name" value="CarbesteraseB"/>
</dbReference>
<keyword evidence="3" id="KW-0732">Signal</keyword>
<dbReference type="EMBL" id="VXIS01000120">
    <property type="protein sequence ID" value="KAA8903280.1"/>
    <property type="molecule type" value="Genomic_DNA"/>
</dbReference>
<comment type="similarity">
    <text evidence="1 3">Belongs to the type-B carboxylesterase/lipase family.</text>
</comment>
<dbReference type="AlphaFoldDB" id="A0A5J5EUE4"/>